<comment type="subcellular location">
    <subcellularLocation>
        <location evidence="1 7">Cell membrane</location>
        <topology evidence="1 7">Multi-pass membrane protein</topology>
    </subcellularLocation>
</comment>
<evidence type="ECO:0000313" key="10">
    <source>
        <dbReference type="Proteomes" id="UP001240643"/>
    </source>
</evidence>
<dbReference type="InterPro" id="IPR035906">
    <property type="entry name" value="MetI-like_sf"/>
</dbReference>
<dbReference type="PANTHER" id="PTHR43744:SF12">
    <property type="entry name" value="ABC TRANSPORTER PERMEASE PROTEIN MG189-RELATED"/>
    <property type="match status" value="1"/>
</dbReference>
<dbReference type="EMBL" id="JAUSWO010000001">
    <property type="protein sequence ID" value="MDQ0513816.1"/>
    <property type="molecule type" value="Genomic_DNA"/>
</dbReference>
<evidence type="ECO:0000256" key="7">
    <source>
        <dbReference type="RuleBase" id="RU363032"/>
    </source>
</evidence>
<dbReference type="InterPro" id="IPR000515">
    <property type="entry name" value="MetI-like"/>
</dbReference>
<dbReference type="PANTHER" id="PTHR43744">
    <property type="entry name" value="ABC TRANSPORTER PERMEASE PROTEIN MG189-RELATED-RELATED"/>
    <property type="match status" value="1"/>
</dbReference>
<comment type="caution">
    <text evidence="9">The sequence shown here is derived from an EMBL/GenBank/DDBJ whole genome shotgun (WGS) entry which is preliminary data.</text>
</comment>
<feature type="transmembrane region" description="Helical" evidence="7">
    <location>
        <begin position="169"/>
        <end position="193"/>
    </location>
</feature>
<keyword evidence="3" id="KW-1003">Cell membrane</keyword>
<feature type="transmembrane region" description="Helical" evidence="7">
    <location>
        <begin position="286"/>
        <end position="305"/>
    </location>
</feature>
<gene>
    <name evidence="9" type="ORF">J2Z62_000254</name>
</gene>
<evidence type="ECO:0000313" key="9">
    <source>
        <dbReference type="EMBL" id="MDQ0513816.1"/>
    </source>
</evidence>
<comment type="similarity">
    <text evidence="7">Belongs to the binding-protein-dependent transport system permease family.</text>
</comment>
<proteinExistence type="inferred from homology"/>
<dbReference type="Proteomes" id="UP001240643">
    <property type="component" value="Unassembled WGS sequence"/>
</dbReference>
<keyword evidence="9" id="KW-0762">Sugar transport</keyword>
<dbReference type="CDD" id="cd06261">
    <property type="entry name" value="TM_PBP2"/>
    <property type="match status" value="1"/>
</dbReference>
<evidence type="ECO:0000256" key="4">
    <source>
        <dbReference type="ARBA" id="ARBA00022692"/>
    </source>
</evidence>
<feature type="transmembrane region" description="Helical" evidence="7">
    <location>
        <begin position="33"/>
        <end position="60"/>
    </location>
</feature>
<name>A0ABU0LYN1_9BACT</name>
<dbReference type="Pfam" id="PF00528">
    <property type="entry name" value="BPD_transp_1"/>
    <property type="match status" value="1"/>
</dbReference>
<evidence type="ECO:0000256" key="2">
    <source>
        <dbReference type="ARBA" id="ARBA00022448"/>
    </source>
</evidence>
<evidence type="ECO:0000256" key="3">
    <source>
        <dbReference type="ARBA" id="ARBA00022475"/>
    </source>
</evidence>
<dbReference type="Gene3D" id="1.10.3720.10">
    <property type="entry name" value="MetI-like"/>
    <property type="match status" value="1"/>
</dbReference>
<accession>A0ABU0LYN1</accession>
<organism evidence="9 10">
    <name type="scientific">Mycoplasmoides fastidiosum</name>
    <dbReference type="NCBI Taxonomy" id="92758"/>
    <lineage>
        <taxon>Bacteria</taxon>
        <taxon>Bacillati</taxon>
        <taxon>Mycoplasmatota</taxon>
        <taxon>Mycoplasmoidales</taxon>
        <taxon>Mycoplasmoidaceae</taxon>
        <taxon>Mycoplasmoides</taxon>
    </lineage>
</organism>
<reference evidence="9" key="1">
    <citation type="submission" date="2023-07" db="EMBL/GenBank/DDBJ databases">
        <title>Genomic Encyclopedia of Type Strains, Phase IV (KMG-IV): sequencing the most valuable type-strain genomes for metagenomic binning, comparative biology and taxonomic classification.</title>
        <authorList>
            <person name="Goeker M."/>
        </authorList>
    </citation>
    <scope>NUCLEOTIDE SEQUENCE [LARGE SCALE GENOMIC DNA]</scope>
    <source>
        <strain evidence="9">DSM 21204</strain>
    </source>
</reference>
<keyword evidence="10" id="KW-1185">Reference proteome</keyword>
<feature type="domain" description="ABC transmembrane type-1" evidence="8">
    <location>
        <begin position="101"/>
        <end position="305"/>
    </location>
</feature>
<keyword evidence="2 7" id="KW-0813">Transport</keyword>
<keyword evidence="5 7" id="KW-1133">Transmembrane helix</keyword>
<evidence type="ECO:0000256" key="6">
    <source>
        <dbReference type="ARBA" id="ARBA00023136"/>
    </source>
</evidence>
<keyword evidence="4 7" id="KW-0812">Transmembrane</keyword>
<evidence type="ECO:0000256" key="1">
    <source>
        <dbReference type="ARBA" id="ARBA00004651"/>
    </source>
</evidence>
<dbReference type="PROSITE" id="PS50928">
    <property type="entry name" value="ABC_TM1"/>
    <property type="match status" value="1"/>
</dbReference>
<protein>
    <submittedName>
        <fullName evidence="9">Multiple sugar transport system permease protein</fullName>
    </submittedName>
</protein>
<evidence type="ECO:0000259" key="8">
    <source>
        <dbReference type="PROSITE" id="PS50928"/>
    </source>
</evidence>
<feature type="transmembrane region" description="Helical" evidence="7">
    <location>
        <begin position="100"/>
        <end position="126"/>
    </location>
</feature>
<evidence type="ECO:0000256" key="5">
    <source>
        <dbReference type="ARBA" id="ARBA00022989"/>
    </source>
</evidence>
<sequence>MSTWRLIVWDKFRHFLFYRTRSPEQNFYKQKSIIGVLLGFIFKVFVLVFFSLVILFPFYFMINTALLTNEQSINGTFYAVPPQANWDSFVSAFNGGYWQALAYTILITAVSVGARVFFSMTAGYAFSLKRWRFKNATWLFMLLTLMLPEVALLLGQYKIIIDLKWNRNGFLIISMFLPFVASTFSAFMFRNAFAAIPDRTKEAAMIDGVGSLKFFWKVAIPMAKATVLTVVILTAFASWNSFTWPQLLLNSNQSGSQRFDVLSTWLFLTGRDNSGIDDNPIIYNNIRMAGAILVIIPMFIAYILFRKVMMRAISRQGSAIKG</sequence>
<keyword evidence="6 7" id="KW-0472">Membrane</keyword>
<feature type="transmembrane region" description="Helical" evidence="7">
    <location>
        <begin position="214"/>
        <end position="239"/>
    </location>
</feature>
<feature type="transmembrane region" description="Helical" evidence="7">
    <location>
        <begin position="138"/>
        <end position="157"/>
    </location>
</feature>
<dbReference type="SUPFAM" id="SSF161098">
    <property type="entry name" value="MetI-like"/>
    <property type="match status" value="1"/>
</dbReference>